<name>A0A412QHL7_PHOVU</name>
<dbReference type="AlphaFoldDB" id="A0A412QHL7"/>
<evidence type="ECO:0000313" key="2">
    <source>
        <dbReference type="Proteomes" id="UP000283833"/>
    </source>
</evidence>
<dbReference type="Proteomes" id="UP000283833">
    <property type="component" value="Unassembled WGS sequence"/>
</dbReference>
<organism evidence="1 2">
    <name type="scientific">Phocaeicola vulgatus</name>
    <name type="common">Bacteroides vulgatus</name>
    <dbReference type="NCBI Taxonomy" id="821"/>
    <lineage>
        <taxon>Bacteria</taxon>
        <taxon>Pseudomonadati</taxon>
        <taxon>Bacteroidota</taxon>
        <taxon>Bacteroidia</taxon>
        <taxon>Bacteroidales</taxon>
        <taxon>Bacteroidaceae</taxon>
        <taxon>Phocaeicola</taxon>
    </lineage>
</organism>
<reference evidence="1 2" key="1">
    <citation type="submission" date="2018-08" db="EMBL/GenBank/DDBJ databases">
        <title>A genome reference for cultivated species of the human gut microbiota.</title>
        <authorList>
            <person name="Zou Y."/>
            <person name="Xue W."/>
            <person name="Luo G."/>
        </authorList>
    </citation>
    <scope>NUCLEOTIDE SEQUENCE [LARGE SCALE GENOMIC DNA]</scope>
    <source>
        <strain evidence="1 2">AF18-14</strain>
    </source>
</reference>
<evidence type="ECO:0000313" key="1">
    <source>
        <dbReference type="EMBL" id="RGT90358.1"/>
    </source>
</evidence>
<accession>A0A412QHL7</accession>
<protein>
    <submittedName>
        <fullName evidence="1">Uncharacterized protein</fullName>
    </submittedName>
</protein>
<dbReference type="EMBL" id="QRXI01000021">
    <property type="protein sequence ID" value="RGT90358.1"/>
    <property type="molecule type" value="Genomic_DNA"/>
</dbReference>
<proteinExistence type="predicted"/>
<gene>
    <name evidence="1" type="ORF">DWX04_15240</name>
</gene>
<dbReference type="RefSeq" id="WP_025069213.1">
    <property type="nucleotide sequence ID" value="NZ_JAKKWV010000026.1"/>
</dbReference>
<comment type="caution">
    <text evidence="1">The sequence shown here is derived from an EMBL/GenBank/DDBJ whole genome shotgun (WGS) entry which is preliminary data.</text>
</comment>
<sequence>MSAFILTPKVNIPLNGGMKIEKGQTFIVNLPFGHLPFDSIDSKNRVTKILELQGFDIKGHESILSGGYFDFKKI</sequence>